<accession>A0A0J7JZ65</accession>
<name>A0A0J7JZ65_LASNI</name>
<evidence type="ECO:0000313" key="2">
    <source>
        <dbReference type="EMBL" id="KMQ83372.1"/>
    </source>
</evidence>
<protein>
    <submittedName>
        <fullName evidence="2">Tissue factor pathway inhibitor</fullName>
    </submittedName>
</protein>
<dbReference type="PaxDb" id="67767-A0A0J7JZ65"/>
<evidence type="ECO:0000313" key="3">
    <source>
        <dbReference type="Proteomes" id="UP000036403"/>
    </source>
</evidence>
<dbReference type="Proteomes" id="UP000036403">
    <property type="component" value="Unassembled WGS sequence"/>
</dbReference>
<gene>
    <name evidence="2" type="ORF">RF55_20223</name>
</gene>
<reference evidence="2 3" key="1">
    <citation type="submission" date="2015-04" db="EMBL/GenBank/DDBJ databases">
        <title>Lasius niger genome sequencing.</title>
        <authorList>
            <person name="Konorov E.A."/>
            <person name="Nikitin M.A."/>
            <person name="Kirill M.V."/>
            <person name="Chang P."/>
        </authorList>
    </citation>
    <scope>NUCLEOTIDE SEQUENCE [LARGE SCALE GENOMIC DNA]</scope>
    <source>
        <tissue evidence="2">Whole</tissue>
    </source>
</reference>
<keyword evidence="3" id="KW-1185">Reference proteome</keyword>
<feature type="region of interest" description="Disordered" evidence="1">
    <location>
        <begin position="43"/>
        <end position="138"/>
    </location>
</feature>
<feature type="compositionally biased region" description="Basic and acidic residues" evidence="1">
    <location>
        <begin position="76"/>
        <end position="96"/>
    </location>
</feature>
<sequence>MSREYLRAVAEMIIEKDDERPGFWADLLVEVARLQADRRCVRQAATSGGEENVAAPETPEDACEVGEATGDTEANASHDVKAEAPKDSPPTAKKEAVVVPPRPQEYGRLWDPPPKGVGGTVAPITFSGSAPGEETAAR</sequence>
<evidence type="ECO:0000256" key="1">
    <source>
        <dbReference type="SAM" id="MobiDB-lite"/>
    </source>
</evidence>
<proteinExistence type="predicted"/>
<comment type="caution">
    <text evidence="2">The sequence shown here is derived from an EMBL/GenBank/DDBJ whole genome shotgun (WGS) entry which is preliminary data.</text>
</comment>
<dbReference type="AlphaFoldDB" id="A0A0J7JZ65"/>
<dbReference type="EMBL" id="LBMM01020082">
    <property type="protein sequence ID" value="KMQ83372.1"/>
    <property type="molecule type" value="Genomic_DNA"/>
</dbReference>
<organism evidence="2 3">
    <name type="scientific">Lasius niger</name>
    <name type="common">Black garden ant</name>
    <dbReference type="NCBI Taxonomy" id="67767"/>
    <lineage>
        <taxon>Eukaryota</taxon>
        <taxon>Metazoa</taxon>
        <taxon>Ecdysozoa</taxon>
        <taxon>Arthropoda</taxon>
        <taxon>Hexapoda</taxon>
        <taxon>Insecta</taxon>
        <taxon>Pterygota</taxon>
        <taxon>Neoptera</taxon>
        <taxon>Endopterygota</taxon>
        <taxon>Hymenoptera</taxon>
        <taxon>Apocrita</taxon>
        <taxon>Aculeata</taxon>
        <taxon>Formicoidea</taxon>
        <taxon>Formicidae</taxon>
        <taxon>Formicinae</taxon>
        <taxon>Lasius</taxon>
        <taxon>Lasius</taxon>
    </lineage>
</organism>